<dbReference type="Gene3D" id="1.10.10.60">
    <property type="entry name" value="Homeodomain-like"/>
    <property type="match status" value="2"/>
</dbReference>
<dbReference type="PRINTS" id="PR00032">
    <property type="entry name" value="HTHARAC"/>
</dbReference>
<evidence type="ECO:0000256" key="1">
    <source>
        <dbReference type="ARBA" id="ARBA00023015"/>
    </source>
</evidence>
<evidence type="ECO:0000313" key="7">
    <source>
        <dbReference type="Proteomes" id="UP000076796"/>
    </source>
</evidence>
<organism evidence="6 7">
    <name type="scientific">Paenibacillus glucanolyticus</name>
    <dbReference type="NCBI Taxonomy" id="59843"/>
    <lineage>
        <taxon>Bacteria</taxon>
        <taxon>Bacillati</taxon>
        <taxon>Bacillota</taxon>
        <taxon>Bacilli</taxon>
        <taxon>Bacillales</taxon>
        <taxon>Paenibacillaceae</taxon>
        <taxon>Paenibacillus</taxon>
    </lineage>
</organism>
<keyword evidence="4" id="KW-1133">Transmembrane helix</keyword>
<reference evidence="6" key="1">
    <citation type="journal article" date="2016" name="Genome Announc.">
        <title>Draft genomes of two strains of Paenibacillus glucanolyticus with capability to degrade lignocellulose.</title>
        <authorList>
            <person name="Mathews S.L."/>
            <person name="Pawlak J."/>
            <person name="Grunden A.M."/>
        </authorList>
    </citation>
    <scope>NUCLEOTIDE SEQUENCE [LARGE SCALE GENOMIC DNA]</scope>
    <source>
        <strain evidence="6">SLM1</strain>
    </source>
</reference>
<dbReference type="InterPro" id="IPR018062">
    <property type="entry name" value="HTH_AraC-typ_CS"/>
</dbReference>
<dbReference type="SMART" id="SM00342">
    <property type="entry name" value="HTH_ARAC"/>
    <property type="match status" value="1"/>
</dbReference>
<keyword evidence="7" id="KW-1185">Reference proteome</keyword>
<keyword evidence="4" id="KW-0812">Transmembrane</keyword>
<dbReference type="InterPro" id="IPR018060">
    <property type="entry name" value="HTH_AraC"/>
</dbReference>
<dbReference type="GO" id="GO:0003700">
    <property type="term" value="F:DNA-binding transcription factor activity"/>
    <property type="evidence" value="ECO:0007669"/>
    <property type="project" value="InterPro"/>
</dbReference>
<dbReference type="SUPFAM" id="SSF46689">
    <property type="entry name" value="Homeodomain-like"/>
    <property type="match status" value="1"/>
</dbReference>
<dbReference type="Pfam" id="PF12833">
    <property type="entry name" value="HTH_18"/>
    <property type="match status" value="1"/>
</dbReference>
<dbReference type="PANTHER" id="PTHR43280">
    <property type="entry name" value="ARAC-FAMILY TRANSCRIPTIONAL REGULATOR"/>
    <property type="match status" value="1"/>
</dbReference>
<dbReference type="EMBL" id="LWMH01000002">
    <property type="protein sequence ID" value="KZS44186.1"/>
    <property type="molecule type" value="Genomic_DNA"/>
</dbReference>
<feature type="transmembrane region" description="Helical" evidence="4">
    <location>
        <begin position="12"/>
        <end position="33"/>
    </location>
</feature>
<dbReference type="PROSITE" id="PS00041">
    <property type="entry name" value="HTH_ARAC_FAMILY_1"/>
    <property type="match status" value="1"/>
</dbReference>
<protein>
    <submittedName>
        <fullName evidence="6">AraC family transcriptional regulator</fullName>
    </submittedName>
</protein>
<gene>
    <name evidence="6" type="ORF">AWU65_29405</name>
</gene>
<evidence type="ECO:0000256" key="4">
    <source>
        <dbReference type="SAM" id="Phobius"/>
    </source>
</evidence>
<evidence type="ECO:0000256" key="2">
    <source>
        <dbReference type="ARBA" id="ARBA00023125"/>
    </source>
</evidence>
<feature type="domain" description="HTH araC/xylS-type" evidence="5">
    <location>
        <begin position="655"/>
        <end position="754"/>
    </location>
</feature>
<keyword evidence="1" id="KW-0805">Transcription regulation</keyword>
<comment type="caution">
    <text evidence="6">The sequence shown here is derived from an EMBL/GenBank/DDBJ whole genome shotgun (WGS) entry which is preliminary data.</text>
</comment>
<keyword evidence="3" id="KW-0804">Transcription</keyword>
<dbReference type="PANTHER" id="PTHR43280:SF28">
    <property type="entry name" value="HTH-TYPE TRANSCRIPTIONAL ACTIVATOR RHAS"/>
    <property type="match status" value="1"/>
</dbReference>
<dbReference type="GO" id="GO:0043565">
    <property type="term" value="F:sequence-specific DNA binding"/>
    <property type="evidence" value="ECO:0007669"/>
    <property type="project" value="InterPro"/>
</dbReference>
<accession>A0A163F6D4</accession>
<dbReference type="AlphaFoldDB" id="A0A163F6D4"/>
<dbReference type="OrthoDB" id="2649058at2"/>
<evidence type="ECO:0000256" key="3">
    <source>
        <dbReference type="ARBA" id="ARBA00023163"/>
    </source>
</evidence>
<dbReference type="GeneID" id="97554231"/>
<dbReference type="InterPro" id="IPR009057">
    <property type="entry name" value="Homeodomain-like_sf"/>
</dbReference>
<dbReference type="PROSITE" id="PS01124">
    <property type="entry name" value="HTH_ARAC_FAMILY_2"/>
    <property type="match status" value="1"/>
</dbReference>
<dbReference type="InterPro" id="IPR020449">
    <property type="entry name" value="Tscrpt_reg_AraC-type_HTH"/>
</dbReference>
<dbReference type="STRING" id="59843.A3958_01665"/>
<keyword evidence="2" id="KW-0238">DNA-binding</keyword>
<proteinExistence type="predicted"/>
<dbReference type="Proteomes" id="UP000076796">
    <property type="component" value="Unassembled WGS sequence"/>
</dbReference>
<name>A0A163F6D4_9BACL</name>
<evidence type="ECO:0000313" key="6">
    <source>
        <dbReference type="EMBL" id="KZS44186.1"/>
    </source>
</evidence>
<sequence>MRIHKINLLTKLLISYLLVLMFPVIVILCYYYPYSADVVKEKEMDWNAHITEQFMTSMDTFTRYVYNLPFELVQNREFKMYKAEESDYQRVIIANEMKKYNATDAFIYNTLLYVKNIGYLFSKTGSAYSTEDLSIPGVGYYYENWEHQDMIQTLNDLKAPVVRPVENVVVPGNNRVRMLTFVQPLPVGGTHSPGAVMIMVKEDTIVRMMKSVSEIYSGDFFVFDGQGRRLVSSNETSYQSSDDFRSLVQGIGEERSPTSGIYAISGSDYLVSHSVSDKNGWKYVSLLPVSQSLKGIRTIQLNTVVLVGLILLLEVFIIYVSIRKNYQPIRRLVDLAVHVFEPQERRPMNEIDTIKYTLEELSQANSKLDEHVKGSLPIMRDNLLFELVSGQYADWEEWEQEAGRIGIRFKYEHFTVAVVCCESDAGATEKILACCRKYEELLPDGVQTFFFKSIYQHELILASSHESDFPLESCLESMQESLLKHNGLRTVIGIGKPVRARSPVDIHVSYLQALRTAEFLRIRKTGSVLIFDDMEIPQSGAVSYFAEFLQSLELSILKNDAAMLASLSERMIGYLSNDSLPPHMIRSVYLNTVTVIFNGLQRFRHDDQSLLRLTDAAFKHRYTLEQMIGIIRESCTKLCDMISETLPLARPATQEAILSIIAEKGMDPNCSLQMMADYFDMSVSNFSHHFKKTMGQNFKEYIDQLRIQKSIQLLRDSEETLEAISQQVGYTSTSSFIRSFKKMVGTTPGQYRNTHKA</sequence>
<keyword evidence="4" id="KW-0472">Membrane</keyword>
<dbReference type="RefSeq" id="WP_063480274.1">
    <property type="nucleotide sequence ID" value="NZ_CP147845.1"/>
</dbReference>
<evidence type="ECO:0000259" key="5">
    <source>
        <dbReference type="PROSITE" id="PS01124"/>
    </source>
</evidence>
<feature type="transmembrane region" description="Helical" evidence="4">
    <location>
        <begin position="301"/>
        <end position="322"/>
    </location>
</feature>